<feature type="transmembrane region" description="Helical" evidence="11">
    <location>
        <begin position="60"/>
        <end position="84"/>
    </location>
</feature>
<evidence type="ECO:0000256" key="9">
    <source>
        <dbReference type="ARBA" id="ARBA00031586"/>
    </source>
</evidence>
<name>Q6SKZ6_9CRUS</name>
<protein>
    <recommendedName>
        <fullName evidence="3">NADH-ubiquinone oxidoreductase chain 4L</fullName>
    </recommendedName>
    <alternativeName>
        <fullName evidence="9">NADH dehydrogenase subunit 4L</fullName>
    </alternativeName>
</protein>
<keyword evidence="12" id="KW-0496">Mitochondrion</keyword>
<dbReference type="GO" id="GO:0016020">
    <property type="term" value="C:membrane"/>
    <property type="evidence" value="ECO:0007669"/>
    <property type="project" value="UniProtKB-SubCell"/>
</dbReference>
<comment type="catalytic activity">
    <reaction evidence="10">
        <text>a ubiquinone + NADH + 5 H(+)(in) = a ubiquinol + NAD(+) + 4 H(+)(out)</text>
        <dbReference type="Rhea" id="RHEA:29091"/>
        <dbReference type="Rhea" id="RHEA-COMP:9565"/>
        <dbReference type="Rhea" id="RHEA-COMP:9566"/>
        <dbReference type="ChEBI" id="CHEBI:15378"/>
        <dbReference type="ChEBI" id="CHEBI:16389"/>
        <dbReference type="ChEBI" id="CHEBI:17976"/>
        <dbReference type="ChEBI" id="CHEBI:57540"/>
        <dbReference type="ChEBI" id="CHEBI:57945"/>
        <dbReference type="EC" id="7.1.1.2"/>
    </reaction>
</comment>
<evidence type="ECO:0000256" key="10">
    <source>
        <dbReference type="ARBA" id="ARBA00049551"/>
    </source>
</evidence>
<accession>Q6SKZ6</accession>
<evidence type="ECO:0000256" key="4">
    <source>
        <dbReference type="ARBA" id="ARBA00022692"/>
    </source>
</evidence>
<keyword evidence="4 11" id="KW-0812">Transmembrane</keyword>
<dbReference type="InterPro" id="IPR039428">
    <property type="entry name" value="NUOK/Mnh_C1-like"/>
</dbReference>
<evidence type="ECO:0000256" key="3">
    <source>
        <dbReference type="ARBA" id="ARBA00016612"/>
    </source>
</evidence>
<gene>
    <name evidence="12" type="primary">nad4L</name>
</gene>
<evidence type="ECO:0000256" key="11">
    <source>
        <dbReference type="SAM" id="Phobius"/>
    </source>
</evidence>
<dbReference type="AlphaFoldDB" id="Q6SKZ6"/>
<evidence type="ECO:0000256" key="1">
    <source>
        <dbReference type="ARBA" id="ARBA00004141"/>
    </source>
</evidence>
<comment type="similarity">
    <text evidence="2">Belongs to the complex I subunit 4L family.</text>
</comment>
<dbReference type="Gene3D" id="1.10.287.3510">
    <property type="match status" value="1"/>
</dbReference>
<keyword evidence="5" id="KW-1278">Translocase</keyword>
<evidence type="ECO:0000256" key="8">
    <source>
        <dbReference type="ARBA" id="ARBA00023136"/>
    </source>
</evidence>
<evidence type="ECO:0000256" key="6">
    <source>
        <dbReference type="ARBA" id="ARBA00022989"/>
    </source>
</evidence>
<evidence type="ECO:0000256" key="7">
    <source>
        <dbReference type="ARBA" id="ARBA00023027"/>
    </source>
</evidence>
<keyword evidence="8 11" id="KW-0472">Membrane</keyword>
<dbReference type="GO" id="GO:0016491">
    <property type="term" value="F:oxidoreductase activity"/>
    <property type="evidence" value="ECO:0007669"/>
    <property type="project" value="UniProtKB-KW"/>
</dbReference>
<feature type="transmembrane region" description="Helical" evidence="11">
    <location>
        <begin position="6"/>
        <end position="23"/>
    </location>
</feature>
<keyword evidence="6 11" id="KW-1133">Transmembrane helix</keyword>
<evidence type="ECO:0000256" key="2">
    <source>
        <dbReference type="ARBA" id="ARBA00010519"/>
    </source>
</evidence>
<comment type="subcellular location">
    <subcellularLocation>
        <location evidence="1">Membrane</location>
        <topology evidence="1">Multi-pass membrane protein</topology>
    </subcellularLocation>
</comment>
<proteinExistence type="inferred from homology"/>
<dbReference type="GO" id="GO:0008137">
    <property type="term" value="F:NADH dehydrogenase (ubiquinone) activity"/>
    <property type="evidence" value="ECO:0007669"/>
    <property type="project" value="UniProtKB-EC"/>
</dbReference>
<dbReference type="EMBL" id="AY456189">
    <property type="protein sequence ID" value="AAS00877.1"/>
    <property type="molecule type" value="Genomic_DNA"/>
</dbReference>
<keyword evidence="12" id="KW-0560">Oxidoreductase</keyword>
<dbReference type="Pfam" id="PF00420">
    <property type="entry name" value="Oxidored_q2"/>
    <property type="match status" value="1"/>
</dbReference>
<organism evidence="12">
    <name type="scientific">Hutchinsoniella macracantha</name>
    <dbReference type="NCBI Taxonomy" id="84335"/>
    <lineage>
        <taxon>Eukaryota</taxon>
        <taxon>Metazoa</taxon>
        <taxon>Ecdysozoa</taxon>
        <taxon>Arthropoda</taxon>
        <taxon>Crustacea</taxon>
        <taxon>Cephalocarida</taxon>
        <taxon>Brachypoda</taxon>
        <taxon>Hutchinsoniellidae</taxon>
        <taxon>Hutchinsoniella</taxon>
    </lineage>
</organism>
<evidence type="ECO:0000256" key="5">
    <source>
        <dbReference type="ARBA" id="ARBA00022967"/>
    </source>
</evidence>
<sequence>MMHNLLPQTITPLIMFWMSLFMFSSQRKHLLSTLITLEMMGLSLFWLMNLWLTNNNSEMYFSLLFLTFLVCEGTLGLTILISILRTHGNNNFQSFNILQC</sequence>
<feature type="transmembrane region" description="Helical" evidence="11">
    <location>
        <begin position="30"/>
        <end position="48"/>
    </location>
</feature>
<geneLocation type="mitochondrion" evidence="12"/>
<reference evidence="12" key="1">
    <citation type="journal article" date="2004" name="Proc. R. Soc. B">
        <title>Phylogenetic position of the Pentastomida and [pan]crustacean relationships.</title>
        <authorList>
            <person name="Lavrov D.V."/>
            <person name="Brown W.M."/>
            <person name="Boore J.L."/>
        </authorList>
    </citation>
    <scope>NUCLEOTIDE SEQUENCE</scope>
</reference>
<keyword evidence="7" id="KW-0520">NAD</keyword>
<evidence type="ECO:0000313" key="12">
    <source>
        <dbReference type="EMBL" id="AAS00877.1"/>
    </source>
</evidence>